<dbReference type="AlphaFoldDB" id="A0A1E5XJX7"/>
<dbReference type="Proteomes" id="UP000095463">
    <property type="component" value="Unassembled WGS sequence"/>
</dbReference>
<evidence type="ECO:0000313" key="2">
    <source>
        <dbReference type="Proteomes" id="UP000095463"/>
    </source>
</evidence>
<protein>
    <submittedName>
        <fullName evidence="1">Uncharacterized protein</fullName>
    </submittedName>
</protein>
<name>A0A1E5XJX7_9HYPH</name>
<sequence length="106" mass="10917">MLLAGCSGDAWITGGELIRPGEPTGTITVVNGTTRVIDVILISECGASTYGLDRLPETVALGSGQSYNFTVSAGCWDVDAGSVGYGEARQRLSVAANGITQYTVTD</sequence>
<proteinExistence type="predicted"/>
<evidence type="ECO:0000313" key="1">
    <source>
        <dbReference type="EMBL" id="OEO28814.1"/>
    </source>
</evidence>
<comment type="caution">
    <text evidence="1">The sequence shown here is derived from an EMBL/GenBank/DDBJ whole genome shotgun (WGS) entry which is preliminary data.</text>
</comment>
<dbReference type="EMBL" id="LAJE02000354">
    <property type="protein sequence ID" value="OEO28814.1"/>
    <property type="molecule type" value="Genomic_DNA"/>
</dbReference>
<dbReference type="OrthoDB" id="7949261at2"/>
<reference evidence="1 2" key="1">
    <citation type="journal article" date="2015" name="Genome Announc.">
        <title>Genome Assemblies of Three Soil-Associated Devosia species: D. insulae, D. limi, and D. soli.</title>
        <authorList>
            <person name="Hassan Y.I."/>
            <person name="Lepp D."/>
            <person name="Zhou T."/>
        </authorList>
    </citation>
    <scope>NUCLEOTIDE SEQUENCE [LARGE SCALE GENOMIC DNA]</scope>
    <source>
        <strain evidence="1 2">DS-56</strain>
    </source>
</reference>
<gene>
    <name evidence="1" type="ORF">VW23_002895</name>
</gene>
<organism evidence="1 2">
    <name type="scientific">Devosia insulae DS-56</name>
    <dbReference type="NCBI Taxonomy" id="1116389"/>
    <lineage>
        <taxon>Bacteria</taxon>
        <taxon>Pseudomonadati</taxon>
        <taxon>Pseudomonadota</taxon>
        <taxon>Alphaproteobacteria</taxon>
        <taxon>Hyphomicrobiales</taxon>
        <taxon>Devosiaceae</taxon>
        <taxon>Devosia</taxon>
    </lineage>
</organism>
<keyword evidence="2" id="KW-1185">Reference proteome</keyword>
<dbReference type="RefSeq" id="WP_069911886.1">
    <property type="nucleotide sequence ID" value="NZ_LAJE02000354.1"/>
</dbReference>
<accession>A0A1E5XJX7</accession>